<dbReference type="PROSITE" id="PS51192">
    <property type="entry name" value="HELICASE_ATP_BIND_1"/>
    <property type="match status" value="1"/>
</dbReference>
<dbReference type="Pfam" id="PF00271">
    <property type="entry name" value="Helicase_C"/>
    <property type="match status" value="1"/>
</dbReference>
<comment type="similarity">
    <text evidence="6">Belongs to the DEAD box helicase family.</text>
</comment>
<keyword evidence="4 6" id="KW-0067">ATP-binding</keyword>
<dbReference type="Pfam" id="PF00270">
    <property type="entry name" value="DEAD"/>
    <property type="match status" value="1"/>
</dbReference>
<dbReference type="SMART" id="SM00487">
    <property type="entry name" value="DEXDc"/>
    <property type="match status" value="1"/>
</dbReference>
<feature type="domain" description="Helicase C-terminal" evidence="10">
    <location>
        <begin position="391"/>
        <end position="539"/>
    </location>
</feature>
<keyword evidence="12" id="KW-1185">Reference proteome</keyword>
<dbReference type="GO" id="GO:0005524">
    <property type="term" value="F:ATP binding"/>
    <property type="evidence" value="ECO:0007669"/>
    <property type="project" value="UniProtKB-UniRule"/>
</dbReference>
<comment type="domain">
    <text evidence="7">The Q motif is unique to and characteristic of the DEAD box family of RNA helicases and controls ATP binding and hydrolysis.</text>
</comment>
<feature type="region of interest" description="Disordered" evidence="8">
    <location>
        <begin position="44"/>
        <end position="64"/>
    </location>
</feature>
<evidence type="ECO:0000259" key="9">
    <source>
        <dbReference type="PROSITE" id="PS51192"/>
    </source>
</evidence>
<dbReference type="GO" id="GO:0003724">
    <property type="term" value="F:RNA helicase activity"/>
    <property type="evidence" value="ECO:0007669"/>
    <property type="project" value="UniProtKB-EC"/>
</dbReference>
<comment type="caution">
    <text evidence="11">The sequence shown here is derived from an EMBL/GenBank/DDBJ whole genome shotgun (WGS) entry which is preliminary data.</text>
</comment>
<dbReference type="PROSITE" id="PS51194">
    <property type="entry name" value="HELICASE_CTER"/>
    <property type="match status" value="1"/>
</dbReference>
<comment type="catalytic activity">
    <reaction evidence="7">
        <text>ATP + H2O = ADP + phosphate + H(+)</text>
        <dbReference type="Rhea" id="RHEA:13065"/>
        <dbReference type="ChEBI" id="CHEBI:15377"/>
        <dbReference type="ChEBI" id="CHEBI:15378"/>
        <dbReference type="ChEBI" id="CHEBI:30616"/>
        <dbReference type="ChEBI" id="CHEBI:43474"/>
        <dbReference type="ChEBI" id="CHEBI:456216"/>
        <dbReference type="EC" id="3.6.4.13"/>
    </reaction>
</comment>
<dbReference type="InterPro" id="IPR014001">
    <property type="entry name" value="Helicase_ATP-bd"/>
</dbReference>
<reference evidence="11" key="1">
    <citation type="submission" date="2013-05" db="EMBL/GenBank/DDBJ databases">
        <authorList>
            <person name="Yim A.K.Y."/>
            <person name="Chan T.F."/>
            <person name="Ji K.M."/>
            <person name="Liu X.Y."/>
            <person name="Zhou J.W."/>
            <person name="Li R.Q."/>
            <person name="Yang K.Y."/>
            <person name="Li J."/>
            <person name="Li M."/>
            <person name="Law P.T.W."/>
            <person name="Wu Y.L."/>
            <person name="Cai Z.L."/>
            <person name="Qin H."/>
            <person name="Bao Y."/>
            <person name="Leung R.K.K."/>
            <person name="Ng P.K.S."/>
            <person name="Zou J."/>
            <person name="Zhong X.J."/>
            <person name="Ran P.X."/>
            <person name="Zhong N.S."/>
            <person name="Liu Z.G."/>
            <person name="Tsui S.K.W."/>
        </authorList>
    </citation>
    <scope>NUCLEOTIDE SEQUENCE</scope>
    <source>
        <strain evidence="11">Derf</strain>
        <tissue evidence="11">Whole organism</tissue>
    </source>
</reference>
<sequence>MTRKRKSKDEHHWKPVAIECDDGLTAEDFQGLVSIEELDNYQIVRAEPSKPDDDRKSEKETKHKVKNIKKKKLIKNVNSFVVSKQEDEVEFKSDGEDDVKLKRNNFRHKKTWIMSEWKKLSVPKPIIQCLRSLRMFTPTAIQSAAIPAAINDRMNIYAAAPTGSGKTLAFAIPIVDQIIKEMDESSNNDPKLRSIILTPTRELAVQIKQHIDNICKFSSMIKVALIVGGLAIQKQERILSRQKPQIIVATPGRLWEMLNSNTVPYLNRKSLITDLRSLVIDEADRMIEKSHFQELGFIIDFFNKDDCNPLKSGKCQVFIFSATLTMNRSTKKKHRLSSNKSDRDSIDLIKSLNLDRNTLKTCDLTDGGRRSKPDAEHLTESIIHCLKDDKDLYLYYFVLNNPGRTIVFCNSIDCIRRLLNLFRFLRMNPLSIHSSMPQKRRLTNIERFTTKRNSLIFATDVASRGLDIPNIDHVVHYQVPRSADIYIHRSGRTARINNKGFSLILCDPREEAFFLRNFSKIIHKESIAEYSNINSRILKRLKERIRLAQLCDMLEHKLRKNRTEENWFRTTAKACEIEYDSDEQGDDDVENQNSSIRERKDCERKLKTYEHELSILLKKPLPNRSLLNSS</sequence>
<proteinExistence type="inferred from homology"/>
<protein>
    <recommendedName>
        <fullName evidence="7">ATP-dependent RNA helicase</fullName>
        <ecNumber evidence="7">3.6.4.13</ecNumber>
    </recommendedName>
</protein>
<comment type="function">
    <text evidence="7">RNA helicase.</text>
</comment>
<dbReference type="GO" id="GO:0003723">
    <property type="term" value="F:RNA binding"/>
    <property type="evidence" value="ECO:0007669"/>
    <property type="project" value="UniProtKB-UniRule"/>
</dbReference>
<dbReference type="Gene3D" id="3.40.50.300">
    <property type="entry name" value="P-loop containing nucleotide triphosphate hydrolases"/>
    <property type="match status" value="2"/>
</dbReference>
<feature type="domain" description="Helicase ATP-binding" evidence="9">
    <location>
        <begin position="147"/>
        <end position="342"/>
    </location>
</feature>
<evidence type="ECO:0000256" key="8">
    <source>
        <dbReference type="SAM" id="MobiDB-lite"/>
    </source>
</evidence>
<dbReference type="EC" id="3.6.4.13" evidence="7"/>
<name>A0A922L4M6_DERFA</name>
<evidence type="ECO:0000259" key="10">
    <source>
        <dbReference type="PROSITE" id="PS51194"/>
    </source>
</evidence>
<accession>A0A922L4M6</accession>
<evidence type="ECO:0000256" key="1">
    <source>
        <dbReference type="ARBA" id="ARBA00022741"/>
    </source>
</evidence>
<gene>
    <name evidence="11" type="primary">DDX24</name>
    <name evidence="11" type="ORF">DERF_011284</name>
</gene>
<dbReference type="InterPro" id="IPR011545">
    <property type="entry name" value="DEAD/DEAH_box_helicase_dom"/>
</dbReference>
<dbReference type="CDD" id="cd18787">
    <property type="entry name" value="SF2_C_DEAD"/>
    <property type="match status" value="1"/>
</dbReference>
<dbReference type="GO" id="GO:0016787">
    <property type="term" value="F:hydrolase activity"/>
    <property type="evidence" value="ECO:0007669"/>
    <property type="project" value="UniProtKB-KW"/>
</dbReference>
<keyword evidence="3 6" id="KW-0347">Helicase</keyword>
<evidence type="ECO:0000256" key="4">
    <source>
        <dbReference type="ARBA" id="ARBA00022840"/>
    </source>
</evidence>
<dbReference type="InterPro" id="IPR000629">
    <property type="entry name" value="RNA-helicase_DEAD-box_CS"/>
</dbReference>
<organism evidence="11 12">
    <name type="scientific">Dermatophagoides farinae</name>
    <name type="common">American house dust mite</name>
    <dbReference type="NCBI Taxonomy" id="6954"/>
    <lineage>
        <taxon>Eukaryota</taxon>
        <taxon>Metazoa</taxon>
        <taxon>Ecdysozoa</taxon>
        <taxon>Arthropoda</taxon>
        <taxon>Chelicerata</taxon>
        <taxon>Arachnida</taxon>
        <taxon>Acari</taxon>
        <taxon>Acariformes</taxon>
        <taxon>Sarcoptiformes</taxon>
        <taxon>Astigmata</taxon>
        <taxon>Psoroptidia</taxon>
        <taxon>Analgoidea</taxon>
        <taxon>Pyroglyphidae</taxon>
        <taxon>Dermatophagoidinae</taxon>
        <taxon>Dermatophagoides</taxon>
    </lineage>
</organism>
<evidence type="ECO:0000313" key="12">
    <source>
        <dbReference type="Proteomes" id="UP000790347"/>
    </source>
</evidence>
<dbReference type="EMBL" id="ASGP02000005">
    <property type="protein sequence ID" value="KAH9506559.1"/>
    <property type="molecule type" value="Genomic_DNA"/>
</dbReference>
<evidence type="ECO:0000313" key="11">
    <source>
        <dbReference type="EMBL" id="KAH9506559.1"/>
    </source>
</evidence>
<dbReference type="AlphaFoldDB" id="A0A922L4M6"/>
<dbReference type="SUPFAM" id="SSF52540">
    <property type="entry name" value="P-loop containing nucleoside triphosphate hydrolases"/>
    <property type="match status" value="2"/>
</dbReference>
<keyword evidence="1 6" id="KW-0547">Nucleotide-binding</keyword>
<feature type="compositionally biased region" description="Basic and acidic residues" evidence="8">
    <location>
        <begin position="47"/>
        <end position="61"/>
    </location>
</feature>
<evidence type="ECO:0000256" key="5">
    <source>
        <dbReference type="ARBA" id="ARBA00022884"/>
    </source>
</evidence>
<dbReference type="PROSITE" id="PS00039">
    <property type="entry name" value="DEAD_ATP_HELICASE"/>
    <property type="match status" value="1"/>
</dbReference>
<evidence type="ECO:0000256" key="3">
    <source>
        <dbReference type="ARBA" id="ARBA00022806"/>
    </source>
</evidence>
<keyword evidence="5 7" id="KW-0694">RNA-binding</keyword>
<reference evidence="11" key="2">
    <citation type="journal article" date="2022" name="Res Sq">
        <title>Comparative Genomics Reveals Insights into the Divergent Evolution of Astigmatic Mites and Household Pest Adaptations.</title>
        <authorList>
            <person name="Xiong Q."/>
            <person name="Wan A.T.-Y."/>
            <person name="Liu X.-Y."/>
            <person name="Fung C.S.-H."/>
            <person name="Xiao X."/>
            <person name="Malainual N."/>
            <person name="Hou J."/>
            <person name="Wang L."/>
            <person name="Wang M."/>
            <person name="Yang K."/>
            <person name="Cui Y."/>
            <person name="Leung E."/>
            <person name="Nong W."/>
            <person name="Shin S.-K."/>
            <person name="Au S."/>
            <person name="Jeong K.Y."/>
            <person name="Chew F.T."/>
            <person name="Hui J."/>
            <person name="Leung T.F."/>
            <person name="Tungtrongchitr A."/>
            <person name="Zhong N."/>
            <person name="Liu Z."/>
            <person name="Tsui S."/>
        </authorList>
    </citation>
    <scope>NUCLEOTIDE SEQUENCE</scope>
    <source>
        <strain evidence="11">Derf</strain>
        <tissue evidence="11">Whole organism</tissue>
    </source>
</reference>
<evidence type="ECO:0000256" key="6">
    <source>
        <dbReference type="RuleBase" id="RU000492"/>
    </source>
</evidence>
<evidence type="ECO:0000256" key="7">
    <source>
        <dbReference type="RuleBase" id="RU365068"/>
    </source>
</evidence>
<dbReference type="Proteomes" id="UP000790347">
    <property type="component" value="Unassembled WGS sequence"/>
</dbReference>
<dbReference type="InterPro" id="IPR001650">
    <property type="entry name" value="Helicase_C-like"/>
</dbReference>
<dbReference type="InterPro" id="IPR027417">
    <property type="entry name" value="P-loop_NTPase"/>
</dbReference>
<dbReference type="PANTHER" id="PTHR24031">
    <property type="entry name" value="RNA HELICASE"/>
    <property type="match status" value="1"/>
</dbReference>
<keyword evidence="2 6" id="KW-0378">Hydrolase</keyword>
<evidence type="ECO:0000256" key="2">
    <source>
        <dbReference type="ARBA" id="ARBA00022801"/>
    </source>
</evidence>
<dbReference type="SMART" id="SM00490">
    <property type="entry name" value="HELICc"/>
    <property type="match status" value="1"/>
</dbReference>